<name>A0A1H1TEI6_9GAMM</name>
<dbReference type="Proteomes" id="UP000243426">
    <property type="component" value="Chromosome I"/>
</dbReference>
<protein>
    <submittedName>
        <fullName evidence="1">Uncharacterized protein</fullName>
    </submittedName>
</protein>
<evidence type="ECO:0000313" key="1">
    <source>
        <dbReference type="EMBL" id="SDS58735.1"/>
    </source>
</evidence>
<keyword evidence="2" id="KW-1185">Reference proteome</keyword>
<dbReference type="AlphaFoldDB" id="A0A1H1TEI6"/>
<dbReference type="EMBL" id="LT629748">
    <property type="protein sequence ID" value="SDS58735.1"/>
    <property type="molecule type" value="Genomic_DNA"/>
</dbReference>
<reference evidence="2" key="1">
    <citation type="submission" date="2016-10" db="EMBL/GenBank/DDBJ databases">
        <authorList>
            <person name="Varghese N."/>
            <person name="Submissions S."/>
        </authorList>
    </citation>
    <scope>NUCLEOTIDE SEQUENCE [LARGE SCALE GENOMIC DNA]</scope>
    <source>
        <strain evidence="2">2SM5</strain>
    </source>
</reference>
<evidence type="ECO:0000313" key="2">
    <source>
        <dbReference type="Proteomes" id="UP000243426"/>
    </source>
</evidence>
<gene>
    <name evidence="1" type="ORF">SAMN05216198_2287</name>
</gene>
<accession>A0A1H1TEI6</accession>
<organism evidence="1 2">
    <name type="scientific">Halopseudomonas litoralis</name>
    <dbReference type="NCBI Taxonomy" id="797277"/>
    <lineage>
        <taxon>Bacteria</taxon>
        <taxon>Pseudomonadati</taxon>
        <taxon>Pseudomonadota</taxon>
        <taxon>Gammaproteobacteria</taxon>
        <taxon>Pseudomonadales</taxon>
        <taxon>Pseudomonadaceae</taxon>
        <taxon>Halopseudomonas</taxon>
    </lineage>
</organism>
<proteinExistence type="predicted"/>
<sequence length="110" mass="11876">MSLLTVLVVPYASADPIAVTEFRQQQVQLFDAQGKQPVERRDAASIQLPLEIADSLAGGFYVVKIGDQAYTVKKRTVRTNRVYELSSVCNNTVAATKAAASRGLGNGECE</sequence>
<dbReference type="STRING" id="797277.SAMN05216198_2287"/>